<proteinExistence type="predicted"/>
<dbReference type="AlphaFoldDB" id="A0A6H2A062"/>
<name>A0A6H2A062_9ZZZZ</name>
<evidence type="ECO:0000313" key="2">
    <source>
        <dbReference type="EMBL" id="QJA72759.1"/>
    </source>
</evidence>
<organism evidence="1">
    <name type="scientific">viral metagenome</name>
    <dbReference type="NCBI Taxonomy" id="1070528"/>
    <lineage>
        <taxon>unclassified sequences</taxon>
        <taxon>metagenomes</taxon>
        <taxon>organismal metagenomes</taxon>
    </lineage>
</organism>
<sequence length="256" mass="29339">MTNIEKGTRGEKIAKKLLSENGIDFRDNSMGIGPDFFVKNGPIIDAKYASKRIVTSKYKEKVHKNVIWSFNFHHHGKVQDVDFFFCILEIDRETLRYFIIPQSLTPRATLSISENQLEQGTYNRYENNFSQIKEWSNQPVNLKKERGNGMKKIINGLRYDTSNAIEVGSYDHGCYPGSGDFSHWSATLYKTPRSGRFFLHGKGGGMTRFAEHYADGMRGGGEKIQPMENDEALEWAEQYLDADCIEEHFSDLIKEA</sequence>
<accession>A0A6H2A062</accession>
<dbReference type="EMBL" id="MT144381">
    <property type="protein sequence ID" value="QJA52957.1"/>
    <property type="molecule type" value="Genomic_DNA"/>
</dbReference>
<protein>
    <recommendedName>
        <fullName evidence="3">Restriction endonuclease</fullName>
    </recommendedName>
</protein>
<reference evidence="1" key="1">
    <citation type="submission" date="2020-03" db="EMBL/GenBank/DDBJ databases">
        <title>The deep terrestrial virosphere.</title>
        <authorList>
            <person name="Holmfeldt K."/>
            <person name="Nilsson E."/>
            <person name="Simone D."/>
            <person name="Lopez-Fernandez M."/>
            <person name="Wu X."/>
            <person name="de Brujin I."/>
            <person name="Lundin D."/>
            <person name="Andersson A."/>
            <person name="Bertilsson S."/>
            <person name="Dopson M."/>
        </authorList>
    </citation>
    <scope>NUCLEOTIDE SEQUENCE</scope>
    <source>
        <strain evidence="2">MM415A02615</strain>
        <strain evidence="1">TM448A03096</strain>
    </source>
</reference>
<evidence type="ECO:0008006" key="3">
    <source>
        <dbReference type="Google" id="ProtNLM"/>
    </source>
</evidence>
<gene>
    <name evidence="2" type="ORF">MM415A02615_0004</name>
    <name evidence="1" type="ORF">TM448A03096_0002</name>
</gene>
<dbReference type="EMBL" id="MT141976">
    <property type="protein sequence ID" value="QJA72759.1"/>
    <property type="molecule type" value="Genomic_DNA"/>
</dbReference>
<evidence type="ECO:0000313" key="1">
    <source>
        <dbReference type="EMBL" id="QJA52957.1"/>
    </source>
</evidence>